<evidence type="ECO:0000256" key="5">
    <source>
        <dbReference type="ARBA" id="ARBA00023027"/>
    </source>
</evidence>
<evidence type="ECO:0000256" key="7">
    <source>
        <dbReference type="SAM" id="MobiDB-lite"/>
    </source>
</evidence>
<reference evidence="9 10" key="1">
    <citation type="submission" date="2021-05" db="EMBL/GenBank/DDBJ databases">
        <title>Genome Assembly of Synthetic Allotetraploid Brassica napus Reveals Homoeologous Exchanges between Subgenomes.</title>
        <authorList>
            <person name="Davis J.T."/>
        </authorList>
    </citation>
    <scope>NUCLEOTIDE SEQUENCE [LARGE SCALE GENOMIC DNA]</scope>
    <source>
        <strain evidence="10">cv. Da-Ae</strain>
        <tissue evidence="9">Seedling</tissue>
    </source>
</reference>
<dbReference type="EMBL" id="JAGKQM010000017">
    <property type="protein sequence ID" value="KAH0869141.1"/>
    <property type="molecule type" value="Genomic_DNA"/>
</dbReference>
<comment type="catalytic activity">
    <reaction evidence="6">
        <text>NAD(+) + H2O = ADP-D-ribose + nicotinamide + H(+)</text>
        <dbReference type="Rhea" id="RHEA:16301"/>
        <dbReference type="ChEBI" id="CHEBI:15377"/>
        <dbReference type="ChEBI" id="CHEBI:15378"/>
        <dbReference type="ChEBI" id="CHEBI:17154"/>
        <dbReference type="ChEBI" id="CHEBI:57540"/>
        <dbReference type="ChEBI" id="CHEBI:57967"/>
        <dbReference type="EC" id="3.2.2.6"/>
    </reaction>
    <physiologicalReaction direction="left-to-right" evidence="6">
        <dbReference type="Rhea" id="RHEA:16302"/>
    </physiologicalReaction>
</comment>
<evidence type="ECO:0000313" key="10">
    <source>
        <dbReference type="Proteomes" id="UP000824890"/>
    </source>
</evidence>
<dbReference type="Gene3D" id="1.10.8.430">
    <property type="entry name" value="Helical domain of apoptotic protease-activating factors"/>
    <property type="match status" value="1"/>
</dbReference>
<evidence type="ECO:0000313" key="9">
    <source>
        <dbReference type="EMBL" id="KAH0869141.1"/>
    </source>
</evidence>
<keyword evidence="10" id="KW-1185">Reference proteome</keyword>
<dbReference type="SUPFAM" id="SSF52058">
    <property type="entry name" value="L domain-like"/>
    <property type="match status" value="2"/>
</dbReference>
<organism evidence="9 10">
    <name type="scientific">Brassica napus</name>
    <name type="common">Rape</name>
    <dbReference type="NCBI Taxonomy" id="3708"/>
    <lineage>
        <taxon>Eukaryota</taxon>
        <taxon>Viridiplantae</taxon>
        <taxon>Streptophyta</taxon>
        <taxon>Embryophyta</taxon>
        <taxon>Tracheophyta</taxon>
        <taxon>Spermatophyta</taxon>
        <taxon>Magnoliopsida</taxon>
        <taxon>eudicotyledons</taxon>
        <taxon>Gunneridae</taxon>
        <taxon>Pentapetalae</taxon>
        <taxon>rosids</taxon>
        <taxon>malvids</taxon>
        <taxon>Brassicales</taxon>
        <taxon>Brassicaceae</taxon>
        <taxon>Brassiceae</taxon>
        <taxon>Brassica</taxon>
    </lineage>
</organism>
<dbReference type="InterPro" id="IPR045344">
    <property type="entry name" value="C-JID"/>
</dbReference>
<dbReference type="SUPFAM" id="SSF52540">
    <property type="entry name" value="P-loop containing nucleoside triphosphate hydrolases"/>
    <property type="match status" value="1"/>
</dbReference>
<dbReference type="InterPro" id="IPR032675">
    <property type="entry name" value="LRR_dom_sf"/>
</dbReference>
<name>A0ABQ7YPU4_BRANA</name>
<feature type="region of interest" description="Disordered" evidence="7">
    <location>
        <begin position="1148"/>
        <end position="1167"/>
    </location>
</feature>
<dbReference type="InterPro" id="IPR000157">
    <property type="entry name" value="TIR_dom"/>
</dbReference>
<dbReference type="Proteomes" id="UP000824890">
    <property type="component" value="Unassembled WGS sequence"/>
</dbReference>
<dbReference type="PANTHER" id="PTHR11017">
    <property type="entry name" value="LEUCINE-RICH REPEAT-CONTAINING PROTEIN"/>
    <property type="match status" value="1"/>
</dbReference>
<dbReference type="InterPro" id="IPR042197">
    <property type="entry name" value="Apaf_helical"/>
</dbReference>
<dbReference type="Gene3D" id="3.80.10.10">
    <property type="entry name" value="Ribonuclease Inhibitor"/>
    <property type="match status" value="3"/>
</dbReference>
<dbReference type="Gene3D" id="3.40.50.300">
    <property type="entry name" value="P-loop containing nucleotide triphosphate hydrolases"/>
    <property type="match status" value="1"/>
</dbReference>
<dbReference type="InterPro" id="IPR044974">
    <property type="entry name" value="Disease_R_plants"/>
</dbReference>
<keyword evidence="5" id="KW-0520">NAD</keyword>
<evidence type="ECO:0000256" key="6">
    <source>
        <dbReference type="ARBA" id="ARBA00047304"/>
    </source>
</evidence>
<dbReference type="EC" id="3.2.2.6" evidence="1"/>
<evidence type="ECO:0000256" key="4">
    <source>
        <dbReference type="ARBA" id="ARBA00022801"/>
    </source>
</evidence>
<dbReference type="Pfam" id="PF01582">
    <property type="entry name" value="TIR"/>
    <property type="match status" value="1"/>
</dbReference>
<keyword evidence="2" id="KW-0433">Leucine-rich repeat</keyword>
<feature type="domain" description="TIR" evidence="8">
    <location>
        <begin position="14"/>
        <end position="157"/>
    </location>
</feature>
<dbReference type="InterPro" id="IPR002182">
    <property type="entry name" value="NB-ARC"/>
</dbReference>
<keyword evidence="4" id="KW-0378">Hydrolase</keyword>
<evidence type="ECO:0000259" key="8">
    <source>
        <dbReference type="SMART" id="SM00255"/>
    </source>
</evidence>
<dbReference type="InterPro" id="IPR035897">
    <property type="entry name" value="Toll_tir_struct_dom_sf"/>
</dbReference>
<sequence length="1192" mass="135097">MFRVSASFNQKTLQWLIFPPLPKKSLNNSNGKDLRHNFISHLEGAFKLADINYYIDYKEPPSESQNVFFKRIQQSQIALPIFSSQYVIRAVCARVTGAVITAEQGNLRVIPIFFNVTPKDVGSPYGSFGCKVYVESQHNPSSLPIWTKALKNEMLLIQEILASLEPNTHNVLSREISPVISGRISSSRKFFFVEVMNHRIKQLQEMIDFNCDQTQIVGIVGMPGIGKTTLAEEYFERSNDRYSFNKIISDIRERGHHYLEYKLLEGQKLNEEANIFSKKSFLVLDDVSQKKHIEFLLQNRRRIKKGSKIVITTRDKSSIAEFSPEIYVVPPLNDTDAWQLFNDHAFKGGASSTKGNFPKLTQKFVDYAGGNPRALEELGKELNGKDEAEWVTRLENLPYQCNSIIKKELKISYEELTEQQKDAFLDIACFFRSEEENYVKCLLDSECGDVVKKLAEIFFICISGGKIEMHNLLCAFGKELRSGERMCDHRKTTTILRDAVQQETKDVRGIFLDTCTETKGISVDSKRFTEKFNPMNLRYLKIYDSLCPENCKVYLPDGLEFPFENIRYLHWENIELKELPSDFNPKNLIDLRLPYNRKIERVWGAVKELPLLKWVDLSHSTKLTDLSALSKAYDLRRLNLKGCTSLDKLPEEMGNMKQLVFLNLRGCTTLSTLPERLNLISLKTIILSDNLEFLHLDGTIISTLPPTIQNFKKLVLLNLKNCTMLESLPDCLNKLKALEELTLSGCSRLRNFPKIKETMENLQILLLDGTSVEKPLQEPLQMNGLSMLRRLCLSRNDMIKSPQPCISELYNLQWMDLRYCTHLTSLLTLPPNLQYLNAHGCISLKTVASPLALHLPTEKGPSARRTRISSDALNRHNKGLLLKAATCFPGISPDCLNKLKALEELTLSGETMENLQILLLDGTSVEKPLQEPLQMNGLSMLRRLCLSRNDMIKSPQPCISELYNLQWMDLRYCTHLTSLLTLPPIFIASPLALHLPTEKGPSSFIFTNCEKLEHVAKNEIICYAHNKTRISSDALNRHNKGLAFETLAATCFPGSVVPAWFDNKASGAVLERELPPYLRDNGFVGIALCAVVSLKNYKIQNNNFIFFNFHIGDLSETDNQHNDDQVYPRLIGFTSLFNGEMRVDAKADAVPKDNGSGADGSSTGEELRPGENVVVAVTISIPGGLPLYSIRN</sequence>
<proteinExistence type="predicted"/>
<dbReference type="Pfam" id="PF00931">
    <property type="entry name" value="NB-ARC"/>
    <property type="match status" value="1"/>
</dbReference>
<keyword evidence="3" id="KW-0677">Repeat</keyword>
<dbReference type="PRINTS" id="PR00364">
    <property type="entry name" value="DISEASERSIST"/>
</dbReference>
<comment type="caution">
    <text evidence="9">The sequence shown here is derived from an EMBL/GenBank/DDBJ whole genome shotgun (WGS) entry which is preliminary data.</text>
</comment>
<protein>
    <recommendedName>
        <fullName evidence="1">ADP-ribosyl cyclase/cyclic ADP-ribose hydrolase</fullName>
        <ecNumber evidence="1">3.2.2.6</ecNumber>
    </recommendedName>
</protein>
<dbReference type="SMART" id="SM00255">
    <property type="entry name" value="TIR"/>
    <property type="match status" value="1"/>
</dbReference>
<dbReference type="Gene3D" id="3.40.50.10140">
    <property type="entry name" value="Toll/interleukin-1 receptor homology (TIR) domain"/>
    <property type="match status" value="1"/>
</dbReference>
<dbReference type="InterPro" id="IPR027417">
    <property type="entry name" value="P-loop_NTPase"/>
</dbReference>
<evidence type="ECO:0000256" key="1">
    <source>
        <dbReference type="ARBA" id="ARBA00011982"/>
    </source>
</evidence>
<evidence type="ECO:0000256" key="2">
    <source>
        <dbReference type="ARBA" id="ARBA00022614"/>
    </source>
</evidence>
<dbReference type="PANTHER" id="PTHR11017:SF589">
    <property type="entry name" value="ADP-RIBOSYL CYCLASE_CYCLIC ADP-RIBOSE HYDROLASE-RELATED"/>
    <property type="match status" value="1"/>
</dbReference>
<gene>
    <name evidence="9" type="ORF">HID58_076163</name>
</gene>
<dbReference type="SUPFAM" id="SSF52200">
    <property type="entry name" value="Toll/Interleukin receptor TIR domain"/>
    <property type="match status" value="1"/>
</dbReference>
<evidence type="ECO:0000256" key="3">
    <source>
        <dbReference type="ARBA" id="ARBA00022737"/>
    </source>
</evidence>
<dbReference type="Pfam" id="PF20160">
    <property type="entry name" value="C-JID"/>
    <property type="match status" value="1"/>
</dbReference>
<accession>A0ABQ7YPU4</accession>